<gene>
    <name evidence="5" type="ORF">EJP82_10740</name>
</gene>
<dbReference type="Pfam" id="PF01551">
    <property type="entry name" value="Peptidase_M23"/>
    <property type="match status" value="1"/>
</dbReference>
<feature type="coiled-coil region" evidence="1">
    <location>
        <begin position="73"/>
        <end position="124"/>
    </location>
</feature>
<keyword evidence="6" id="KW-1185">Reference proteome</keyword>
<evidence type="ECO:0000313" key="6">
    <source>
        <dbReference type="Proteomes" id="UP000279446"/>
    </source>
</evidence>
<dbReference type="Proteomes" id="UP000279446">
    <property type="component" value="Unassembled WGS sequence"/>
</dbReference>
<sequence length="341" mass="37198">MKLRFKPTNKRYTIMIVPEGTNPVFRFKLRSTTLIVASTTVIVLFIISMVLLSINRGNSNVITSLETELSRSSDRLQTTVDDKEKAIDKLLSELLELSEKSKSIEAKMIELETLEAELKSITNGSSTDKLASSNVKLSSEPSQDSLEESDGMGGEDIPLSDEDVLSLIQETKESISNSLTEMPDLQARLEKAKVTIEDYKKMMTILPTFWPTISTRTTSDFGSRKDPFTGRLTLHSGLDIGGQTGDPIYAAANGTVTDVGYSSARGNFVTISHPSGLETNYLHMKIVTTTKGTKVNQGDTIGQLGSTGRSTGPHLHFEVVKNGSTINPEIYLSKPGEDVGL</sequence>
<dbReference type="RefSeq" id="WP_127192045.1">
    <property type="nucleotide sequence ID" value="NZ_RZNY01000007.1"/>
</dbReference>
<keyword evidence="3" id="KW-1133">Transmembrane helix</keyword>
<evidence type="ECO:0000256" key="1">
    <source>
        <dbReference type="SAM" id="Coils"/>
    </source>
</evidence>
<accession>A0A433YA20</accession>
<keyword evidence="1" id="KW-0175">Coiled coil</keyword>
<feature type="domain" description="M23ase beta-sheet core" evidence="4">
    <location>
        <begin position="234"/>
        <end position="328"/>
    </location>
</feature>
<dbReference type="PANTHER" id="PTHR21666">
    <property type="entry name" value="PEPTIDASE-RELATED"/>
    <property type="match status" value="1"/>
</dbReference>
<evidence type="ECO:0000313" key="5">
    <source>
        <dbReference type="EMBL" id="RUT46709.1"/>
    </source>
</evidence>
<evidence type="ECO:0000256" key="2">
    <source>
        <dbReference type="SAM" id="MobiDB-lite"/>
    </source>
</evidence>
<dbReference type="OrthoDB" id="9805799at2"/>
<proteinExistence type="predicted"/>
<protein>
    <submittedName>
        <fullName evidence="5">M23 family metallopeptidase</fullName>
    </submittedName>
</protein>
<dbReference type="EMBL" id="RZNY01000007">
    <property type="protein sequence ID" value="RUT46709.1"/>
    <property type="molecule type" value="Genomic_DNA"/>
</dbReference>
<feature type="transmembrane region" description="Helical" evidence="3">
    <location>
        <begin position="34"/>
        <end position="54"/>
    </location>
</feature>
<dbReference type="AlphaFoldDB" id="A0A433YA20"/>
<keyword evidence="3" id="KW-0472">Membrane</keyword>
<dbReference type="SUPFAM" id="SSF51261">
    <property type="entry name" value="Duplicated hybrid motif"/>
    <property type="match status" value="1"/>
</dbReference>
<keyword evidence="3" id="KW-0812">Transmembrane</keyword>
<dbReference type="InterPro" id="IPR050570">
    <property type="entry name" value="Cell_wall_metabolism_enzyme"/>
</dbReference>
<dbReference type="PANTHER" id="PTHR21666:SF270">
    <property type="entry name" value="MUREIN HYDROLASE ACTIVATOR ENVC"/>
    <property type="match status" value="1"/>
</dbReference>
<reference evidence="5 6" key="1">
    <citation type="submission" date="2018-12" db="EMBL/GenBank/DDBJ databases">
        <authorList>
            <person name="Sun L."/>
            <person name="Chen Z."/>
        </authorList>
    </citation>
    <scope>NUCLEOTIDE SEQUENCE [LARGE SCALE GENOMIC DNA]</scope>
    <source>
        <strain evidence="5 6">DSM 15890</strain>
    </source>
</reference>
<comment type="caution">
    <text evidence="5">The sequence shown here is derived from an EMBL/GenBank/DDBJ whole genome shotgun (WGS) entry which is preliminary data.</text>
</comment>
<dbReference type="Gene3D" id="2.70.70.10">
    <property type="entry name" value="Glucose Permease (Domain IIA)"/>
    <property type="match status" value="1"/>
</dbReference>
<feature type="region of interest" description="Disordered" evidence="2">
    <location>
        <begin position="124"/>
        <end position="159"/>
    </location>
</feature>
<evidence type="ECO:0000256" key="3">
    <source>
        <dbReference type="SAM" id="Phobius"/>
    </source>
</evidence>
<dbReference type="InterPro" id="IPR011055">
    <property type="entry name" value="Dup_hybrid_motif"/>
</dbReference>
<dbReference type="InterPro" id="IPR016047">
    <property type="entry name" value="M23ase_b-sheet_dom"/>
</dbReference>
<evidence type="ECO:0000259" key="4">
    <source>
        <dbReference type="Pfam" id="PF01551"/>
    </source>
</evidence>
<organism evidence="5 6">
    <name type="scientific">Paenibacillus anaericanus</name>
    <dbReference type="NCBI Taxonomy" id="170367"/>
    <lineage>
        <taxon>Bacteria</taxon>
        <taxon>Bacillati</taxon>
        <taxon>Bacillota</taxon>
        <taxon>Bacilli</taxon>
        <taxon>Bacillales</taxon>
        <taxon>Paenibacillaceae</taxon>
        <taxon>Paenibacillus</taxon>
    </lineage>
</organism>
<dbReference type="CDD" id="cd12797">
    <property type="entry name" value="M23_peptidase"/>
    <property type="match status" value="1"/>
</dbReference>
<feature type="compositionally biased region" description="Polar residues" evidence="2">
    <location>
        <begin position="124"/>
        <end position="144"/>
    </location>
</feature>
<dbReference type="GO" id="GO:0004222">
    <property type="term" value="F:metalloendopeptidase activity"/>
    <property type="evidence" value="ECO:0007669"/>
    <property type="project" value="TreeGrafter"/>
</dbReference>
<name>A0A433YA20_9BACL</name>